<dbReference type="EMBL" id="JACBZN010000001">
    <property type="protein sequence ID" value="NYI38236.1"/>
    <property type="molecule type" value="Genomic_DNA"/>
</dbReference>
<reference evidence="4 5" key="1">
    <citation type="submission" date="2020-07" db="EMBL/GenBank/DDBJ databases">
        <title>Sequencing the genomes of 1000 actinobacteria strains.</title>
        <authorList>
            <person name="Klenk H.-P."/>
        </authorList>
    </citation>
    <scope>NUCLEOTIDE SEQUENCE [LARGE SCALE GENOMIC DNA]</scope>
    <source>
        <strain evidence="4 5">DSM 19087</strain>
    </source>
</reference>
<feature type="transmembrane region" description="Helical" evidence="2">
    <location>
        <begin position="79"/>
        <end position="100"/>
    </location>
</feature>
<gene>
    <name evidence="4" type="ORF">BJ975_001611</name>
</gene>
<evidence type="ECO:0000256" key="2">
    <source>
        <dbReference type="SAM" id="Phobius"/>
    </source>
</evidence>
<name>A0ABX2SH54_9ACTN</name>
<accession>A0ABX2SH54</accession>
<feature type="region of interest" description="Disordered" evidence="1">
    <location>
        <begin position="1"/>
        <end position="45"/>
    </location>
</feature>
<keyword evidence="5" id="KW-1185">Reference proteome</keyword>
<proteinExistence type="predicted"/>
<dbReference type="Proteomes" id="UP000587211">
    <property type="component" value="Unassembled WGS sequence"/>
</dbReference>
<keyword evidence="2" id="KW-1133">Transmembrane helix</keyword>
<feature type="domain" description="DUF2510" evidence="3">
    <location>
        <begin position="8"/>
        <end position="38"/>
    </location>
</feature>
<keyword evidence="2" id="KW-0472">Membrane</keyword>
<dbReference type="RefSeq" id="WP_218845777.1">
    <property type="nucleotide sequence ID" value="NZ_BAAAMP010000001.1"/>
</dbReference>
<evidence type="ECO:0000313" key="5">
    <source>
        <dbReference type="Proteomes" id="UP000587211"/>
    </source>
</evidence>
<sequence>MNQQQPPAGWYDDPAGSGGRRYWNGSAWTEQVQGVPTPSSTDRRERVPEGWMLLNGQRVPLGQTQPVAQRRPSGIGGNAVAALVVLTVAVLALVTAGLLASVDTDPTPVEQPTFEVEELDDYQDFEDLEPW</sequence>
<organism evidence="4 5">
    <name type="scientific">Aeromicrobium tamlense</name>
    <dbReference type="NCBI Taxonomy" id="375541"/>
    <lineage>
        <taxon>Bacteria</taxon>
        <taxon>Bacillati</taxon>
        <taxon>Actinomycetota</taxon>
        <taxon>Actinomycetes</taxon>
        <taxon>Propionibacteriales</taxon>
        <taxon>Nocardioidaceae</taxon>
        <taxon>Aeromicrobium</taxon>
    </lineage>
</organism>
<protein>
    <recommendedName>
        <fullName evidence="3">DUF2510 domain-containing protein</fullName>
    </recommendedName>
</protein>
<dbReference type="InterPro" id="IPR018929">
    <property type="entry name" value="DUF2510"/>
</dbReference>
<evidence type="ECO:0000256" key="1">
    <source>
        <dbReference type="SAM" id="MobiDB-lite"/>
    </source>
</evidence>
<feature type="compositionally biased region" description="Polar residues" evidence="1">
    <location>
        <begin position="26"/>
        <end position="40"/>
    </location>
</feature>
<evidence type="ECO:0000259" key="3">
    <source>
        <dbReference type="Pfam" id="PF10708"/>
    </source>
</evidence>
<comment type="caution">
    <text evidence="4">The sequence shown here is derived from an EMBL/GenBank/DDBJ whole genome shotgun (WGS) entry which is preliminary data.</text>
</comment>
<dbReference type="Pfam" id="PF10708">
    <property type="entry name" value="DUF2510"/>
    <property type="match status" value="1"/>
</dbReference>
<evidence type="ECO:0000313" key="4">
    <source>
        <dbReference type="EMBL" id="NYI38236.1"/>
    </source>
</evidence>
<keyword evidence="2" id="KW-0812">Transmembrane</keyword>